<feature type="domain" description="DUF4097" evidence="2">
    <location>
        <begin position="138"/>
        <end position="251"/>
    </location>
</feature>
<feature type="region of interest" description="Disordered" evidence="1">
    <location>
        <begin position="239"/>
        <end position="266"/>
    </location>
</feature>
<dbReference type="InterPro" id="IPR025164">
    <property type="entry name" value="Toastrack_DUF4097"/>
</dbReference>
<gene>
    <name evidence="3" type="ORF">B1813_06225</name>
</gene>
<name>A0A1V9AAM5_SACPI</name>
<dbReference type="EMBL" id="MWIH01000003">
    <property type="protein sequence ID" value="OQO94172.1"/>
    <property type="molecule type" value="Genomic_DNA"/>
</dbReference>
<organism evidence="3 4">
    <name type="scientific">Saccharomonospora piscinae</name>
    <dbReference type="NCBI Taxonomy" id="687388"/>
    <lineage>
        <taxon>Bacteria</taxon>
        <taxon>Bacillati</taxon>
        <taxon>Actinomycetota</taxon>
        <taxon>Actinomycetes</taxon>
        <taxon>Pseudonocardiales</taxon>
        <taxon>Pseudonocardiaceae</taxon>
        <taxon>Saccharomonospora</taxon>
    </lineage>
</organism>
<sequence length="281" mass="27881">MPEQDDVVRSQTFDAHGPVELDVDLTAGAVDVRLTETDSVSVEVRRRHSATPSWAEGAAGVLNWVGEVFGSGPGGGPGAGGDAVHEVRIEQVGDRVVVRGPKAPPPVATALEVTVHAPSGSAVRARTRLASVTTRGECGRVDIVTASGAITLDTVSGSGSTATLRTSSGEVDVASLGGPATVSGGSAGVRIGVVSDSVLVRTTSGEVRVGEAVDGSVEAVSGSGDIRVGVRSGTAAEIDLSSGGGSVDSDLDVADSPPEDAVGLTVRARSGAGDVLVTRAT</sequence>
<dbReference type="Pfam" id="PF13349">
    <property type="entry name" value="DUF4097"/>
    <property type="match status" value="1"/>
</dbReference>
<dbReference type="RefSeq" id="WP_081191045.1">
    <property type="nucleotide sequence ID" value="NZ_MWIH01000003.1"/>
</dbReference>
<evidence type="ECO:0000259" key="2">
    <source>
        <dbReference type="Pfam" id="PF13349"/>
    </source>
</evidence>
<comment type="caution">
    <text evidence="3">The sequence shown here is derived from an EMBL/GenBank/DDBJ whole genome shotgun (WGS) entry which is preliminary data.</text>
</comment>
<accession>A0A1V9AAM5</accession>
<proteinExistence type="predicted"/>
<evidence type="ECO:0000313" key="4">
    <source>
        <dbReference type="Proteomes" id="UP000192591"/>
    </source>
</evidence>
<keyword evidence="4" id="KW-1185">Reference proteome</keyword>
<dbReference type="AlphaFoldDB" id="A0A1V9AAM5"/>
<reference evidence="3 4" key="1">
    <citation type="submission" date="2017-02" db="EMBL/GenBank/DDBJ databases">
        <title>Draft genome of Saccharomonospora sp. 154.</title>
        <authorList>
            <person name="Alonso-Carmona G.S."/>
            <person name="De La Haba R."/>
            <person name="Vera-Gargallo B."/>
            <person name="Sandoval-Trujillo A.H."/>
            <person name="Ramirez-Duran N."/>
            <person name="Ventosa A."/>
        </authorList>
    </citation>
    <scope>NUCLEOTIDE SEQUENCE [LARGE SCALE GENOMIC DNA]</scope>
    <source>
        <strain evidence="3 4">LRS4.154</strain>
    </source>
</reference>
<evidence type="ECO:0000256" key="1">
    <source>
        <dbReference type="SAM" id="MobiDB-lite"/>
    </source>
</evidence>
<evidence type="ECO:0000313" key="3">
    <source>
        <dbReference type="EMBL" id="OQO94172.1"/>
    </source>
</evidence>
<dbReference type="STRING" id="1962155.B1813_06225"/>
<protein>
    <recommendedName>
        <fullName evidence="2">DUF4097 domain-containing protein</fullName>
    </recommendedName>
</protein>
<dbReference type="Proteomes" id="UP000192591">
    <property type="component" value="Unassembled WGS sequence"/>
</dbReference>